<evidence type="ECO:0000256" key="1">
    <source>
        <dbReference type="SAM" id="MobiDB-lite"/>
    </source>
</evidence>
<feature type="compositionally biased region" description="Basic and acidic residues" evidence="1">
    <location>
        <begin position="760"/>
        <end position="781"/>
    </location>
</feature>
<protein>
    <submittedName>
        <fullName evidence="2">Uncharacterized protein</fullName>
    </submittedName>
</protein>
<name>A0A1B8G8R1_9PEZI</name>
<organism evidence="2 3">
    <name type="scientific">Pseudogymnoascus verrucosus</name>
    <dbReference type="NCBI Taxonomy" id="342668"/>
    <lineage>
        <taxon>Eukaryota</taxon>
        <taxon>Fungi</taxon>
        <taxon>Dikarya</taxon>
        <taxon>Ascomycota</taxon>
        <taxon>Pezizomycotina</taxon>
        <taxon>Leotiomycetes</taxon>
        <taxon>Thelebolales</taxon>
        <taxon>Thelebolaceae</taxon>
        <taxon>Pseudogymnoascus</taxon>
    </lineage>
</organism>
<keyword evidence="3" id="KW-1185">Reference proteome</keyword>
<dbReference type="GeneID" id="28843352"/>
<reference evidence="3" key="2">
    <citation type="journal article" date="2018" name="Nat. Commun.">
        <title>Extreme sensitivity to ultraviolet light in the fungal pathogen causing white-nose syndrome of bats.</title>
        <authorList>
            <person name="Palmer J.M."/>
            <person name="Drees K.P."/>
            <person name="Foster J.T."/>
            <person name="Lindner D.L."/>
        </authorList>
    </citation>
    <scope>NUCLEOTIDE SEQUENCE [LARGE SCALE GENOMIC DNA]</scope>
    <source>
        <strain evidence="3">UAMH 10579</strain>
    </source>
</reference>
<proteinExistence type="predicted"/>
<feature type="compositionally biased region" description="Basic residues" evidence="1">
    <location>
        <begin position="901"/>
        <end position="911"/>
    </location>
</feature>
<dbReference type="STRING" id="342668.A0A1B8G8R1"/>
<evidence type="ECO:0000313" key="3">
    <source>
        <dbReference type="Proteomes" id="UP000091956"/>
    </source>
</evidence>
<sequence>MPSKQHTRLTFSRTCSHEGHHGGPISDEQPSSTNTSSGSCLPPPPCDAIHPSSNCPTRLSPTVPVFPIIVPELVYRSPFRDRITPACPRSRSRCSKRQKLLSIHAAEKSLLVLELFGFLTAYTALSEDQRIWVVETVFGDVDWKCCADIDEGKGDGLGYPYNLYDQNDGGPGGVCRWILELSEARITTAFGELASRIVEAGWDVEGILLPPGAETSVEAQESPDINPTWFNWTVASGRAGPTEPITYQAVPEPKLSQVPLYGRDPMNPQIVAERAKYLRYNLEQYSAEGLEQACLDQKKKIRAYVSACEERGKEARERCWRLVGGRGSALSAGTRVNNSSLFNEMASGVSTADLSSIRSSGSAITPNRTQIDDWAFHCTSGGANSKARLLEPSAPFRVSESPKQKTADAGFEDQWEFGDVPTSAEEEERMMEHALRASIRVSAEKLPPPSIDNAVDWEDSNQVPWLNSRYQGNIVYNNMPIAQSEPLIVMQAKLDLGSGSEPPPPPKNTKLPEANPIEDVEMTTEELNQESAKLESTMGEAADKDQMQPGRKPDRRRRNMRGVFSDLRAMSNELNRTFTPKSQKEGEVVKDTVEEIKRPKTSSGKPAEPVTENVSELLNSATEEAREIASWYPPHSDYRGSDDESIEDKPPPERLAEAFRQAELEAEDPFRPPPLKKKSEVPAVVLPEKPRDIALEIRSKEGSLTRRSDKVKVVDFAQRAENNAAYHKAKAAEEAGPETQRPNAEPDLRYFDLSHGAQESLRKSLEKRDREYNERKSKEQSGEGGSKQPPVKSLIPPDSPGLPGPVVPPEPDISSAPGGSSNPSAPAGPGTRPKSPDPVVCGGPTAAGNPANPETPAAAGNPADPITPTKSPAPVDPSTSGEPGKLTEAPETGEGQNQPNRPRRKRKWLCC</sequence>
<dbReference type="Proteomes" id="UP000091956">
    <property type="component" value="Unassembled WGS sequence"/>
</dbReference>
<feature type="region of interest" description="Disordered" evidence="1">
    <location>
        <begin position="581"/>
        <end position="612"/>
    </location>
</feature>
<dbReference type="EMBL" id="KV460271">
    <property type="protein sequence ID" value="OBT92215.2"/>
    <property type="molecule type" value="Genomic_DNA"/>
</dbReference>
<feature type="compositionally biased region" description="Basic and acidic residues" evidence="1">
    <location>
        <begin position="636"/>
        <end position="663"/>
    </location>
</feature>
<reference evidence="2 3" key="1">
    <citation type="submission" date="2016-03" db="EMBL/GenBank/DDBJ databases">
        <title>Comparative genomics of Pseudogymnoascus destructans, the fungus causing white-nose syndrome of bats.</title>
        <authorList>
            <person name="Palmer J.M."/>
            <person name="Drees K.P."/>
            <person name="Foster J.T."/>
            <person name="Lindner D.L."/>
        </authorList>
    </citation>
    <scope>NUCLEOTIDE SEQUENCE [LARGE SCALE GENOMIC DNA]</scope>
    <source>
        <strain evidence="2 3">UAMH 10579</strain>
    </source>
</reference>
<feature type="region of interest" description="Disordered" evidence="1">
    <location>
        <begin position="725"/>
        <end position="911"/>
    </location>
</feature>
<feature type="compositionally biased region" description="Low complexity" evidence="1">
    <location>
        <begin position="812"/>
        <end position="830"/>
    </location>
</feature>
<gene>
    <name evidence="2" type="ORF">VE01_09966</name>
</gene>
<feature type="region of interest" description="Disordered" evidence="1">
    <location>
        <begin position="495"/>
        <end position="559"/>
    </location>
</feature>
<feature type="region of interest" description="Disordered" evidence="1">
    <location>
        <begin position="1"/>
        <end position="43"/>
    </location>
</feature>
<dbReference type="RefSeq" id="XP_059319297.1">
    <property type="nucleotide sequence ID" value="XM_059464114.1"/>
</dbReference>
<feature type="compositionally biased region" description="Pro residues" evidence="1">
    <location>
        <begin position="797"/>
        <end position="811"/>
    </location>
</feature>
<evidence type="ECO:0000313" key="2">
    <source>
        <dbReference type="EMBL" id="OBT92215.2"/>
    </source>
</evidence>
<feature type="region of interest" description="Disordered" evidence="1">
    <location>
        <begin position="629"/>
        <end position="683"/>
    </location>
</feature>
<feature type="compositionally biased region" description="Polar residues" evidence="1">
    <location>
        <begin position="28"/>
        <end position="39"/>
    </location>
</feature>
<accession>A0A1B8G8R1</accession>
<feature type="compositionally biased region" description="Acidic residues" evidence="1">
    <location>
        <begin position="516"/>
        <end position="528"/>
    </location>
</feature>
<dbReference type="AlphaFoldDB" id="A0A1B8G8R1"/>
<feature type="compositionally biased region" description="Basic and acidic residues" evidence="1">
    <location>
        <begin position="582"/>
        <end position="598"/>
    </location>
</feature>